<keyword evidence="2 4" id="KW-0732">Signal</keyword>
<feature type="non-terminal residue" evidence="5">
    <location>
        <position position="1"/>
    </location>
</feature>
<sequence length="344" mass="38536">AVMAHGFVSALFFVLVSSTFCQGSECPRQDDIAPCECENNGGYLFLDCSQVADEEELARVFKAEFPTATINELHLIDNRGIKILENGIFGNISFGAVMIIGGVLETIEGEAFQNSQQTLAWMRIYYVFSLSSFQLDGTFEHMILFEMESTNLTDFLMLNCPKMEKLRLVNNGFIVPQDPFTHMPLLKTVEVSYLGGMKLPDILFTEIHTALTEVYITMEDVINLQVGPFQNVSVETDIKLDFSDDSFTMQEGALNGLESMKLELWLTATPTLEESIWRPLLNSDVTLVLNEITCDCNIKWLVSNSQFINQIQYRGGLSDYEHPAKCSTGENLADLDPADFENCG</sequence>
<accession>A0AAV2S689</accession>
<dbReference type="PANTHER" id="PTHR24364:SF18">
    <property type="entry name" value="LP06937P"/>
    <property type="match status" value="1"/>
</dbReference>
<dbReference type="InterPro" id="IPR032675">
    <property type="entry name" value="LRR_dom_sf"/>
</dbReference>
<organism evidence="5 6">
    <name type="scientific">Meganyctiphanes norvegica</name>
    <name type="common">Northern krill</name>
    <name type="synonym">Thysanopoda norvegica</name>
    <dbReference type="NCBI Taxonomy" id="48144"/>
    <lineage>
        <taxon>Eukaryota</taxon>
        <taxon>Metazoa</taxon>
        <taxon>Ecdysozoa</taxon>
        <taxon>Arthropoda</taxon>
        <taxon>Crustacea</taxon>
        <taxon>Multicrustacea</taxon>
        <taxon>Malacostraca</taxon>
        <taxon>Eumalacostraca</taxon>
        <taxon>Eucarida</taxon>
        <taxon>Euphausiacea</taxon>
        <taxon>Euphausiidae</taxon>
        <taxon>Meganyctiphanes</taxon>
    </lineage>
</organism>
<proteinExistence type="predicted"/>
<gene>
    <name evidence="5" type="ORF">MNOR_LOCUS32763</name>
</gene>
<evidence type="ECO:0000256" key="4">
    <source>
        <dbReference type="SAM" id="SignalP"/>
    </source>
</evidence>
<reference evidence="5 6" key="1">
    <citation type="submission" date="2024-05" db="EMBL/GenBank/DDBJ databases">
        <authorList>
            <person name="Wallberg A."/>
        </authorList>
    </citation>
    <scope>NUCLEOTIDE SEQUENCE [LARGE SCALE GENOMIC DNA]</scope>
</reference>
<evidence type="ECO:0000256" key="2">
    <source>
        <dbReference type="ARBA" id="ARBA00022729"/>
    </source>
</evidence>
<dbReference type="Gene3D" id="3.80.10.10">
    <property type="entry name" value="Ribonuclease Inhibitor"/>
    <property type="match status" value="1"/>
</dbReference>
<keyword evidence="1" id="KW-0433">Leucine-rich repeat</keyword>
<comment type="caution">
    <text evidence="5">The sequence shown here is derived from an EMBL/GenBank/DDBJ whole genome shotgun (WGS) entry which is preliminary data.</text>
</comment>
<dbReference type="GO" id="GO:0016020">
    <property type="term" value="C:membrane"/>
    <property type="evidence" value="ECO:0007669"/>
    <property type="project" value="TreeGrafter"/>
</dbReference>
<feature type="chain" id="PRO_5043853297" evidence="4">
    <location>
        <begin position="24"/>
        <end position="344"/>
    </location>
</feature>
<dbReference type="Proteomes" id="UP001497623">
    <property type="component" value="Unassembled WGS sequence"/>
</dbReference>
<evidence type="ECO:0000256" key="3">
    <source>
        <dbReference type="ARBA" id="ARBA00022737"/>
    </source>
</evidence>
<feature type="signal peptide" evidence="4">
    <location>
        <begin position="1"/>
        <end position="23"/>
    </location>
</feature>
<dbReference type="AlphaFoldDB" id="A0AAV2S689"/>
<evidence type="ECO:0000313" key="6">
    <source>
        <dbReference type="Proteomes" id="UP001497623"/>
    </source>
</evidence>
<evidence type="ECO:0000256" key="1">
    <source>
        <dbReference type="ARBA" id="ARBA00022614"/>
    </source>
</evidence>
<dbReference type="SUPFAM" id="SSF52058">
    <property type="entry name" value="L domain-like"/>
    <property type="match status" value="1"/>
</dbReference>
<dbReference type="EMBL" id="CAXKWB010045257">
    <property type="protein sequence ID" value="CAL4162033.1"/>
    <property type="molecule type" value="Genomic_DNA"/>
</dbReference>
<dbReference type="InterPro" id="IPR052286">
    <property type="entry name" value="Wnt_signaling_inhibitor"/>
</dbReference>
<keyword evidence="3" id="KW-0677">Repeat</keyword>
<feature type="non-terminal residue" evidence="5">
    <location>
        <position position="344"/>
    </location>
</feature>
<protein>
    <submittedName>
        <fullName evidence="5">Uncharacterized protein</fullName>
    </submittedName>
</protein>
<name>A0AAV2S689_MEGNR</name>
<evidence type="ECO:0000313" key="5">
    <source>
        <dbReference type="EMBL" id="CAL4162033.1"/>
    </source>
</evidence>
<keyword evidence="6" id="KW-1185">Reference proteome</keyword>
<dbReference type="PANTHER" id="PTHR24364">
    <property type="entry name" value="LP06937P"/>
    <property type="match status" value="1"/>
</dbReference>